<dbReference type="Proteomes" id="UP000472265">
    <property type="component" value="Chromosome 10"/>
</dbReference>
<reference evidence="7" key="1">
    <citation type="submission" date="2021-04" db="EMBL/GenBank/DDBJ databases">
        <authorList>
            <consortium name="Wellcome Sanger Institute Data Sharing"/>
        </authorList>
    </citation>
    <scope>NUCLEOTIDE SEQUENCE [LARGE SCALE GENOMIC DNA]</scope>
</reference>
<dbReference type="Pfam" id="PF00386">
    <property type="entry name" value="C1q"/>
    <property type="match status" value="1"/>
</dbReference>
<keyword evidence="8" id="KW-1185">Reference proteome</keyword>
<dbReference type="GeneID" id="115589583"/>
<keyword evidence="3 5" id="KW-0732">Signal</keyword>
<dbReference type="SUPFAM" id="SSF49842">
    <property type="entry name" value="TNF-like"/>
    <property type="match status" value="1"/>
</dbReference>
<dbReference type="PRINTS" id="PR00007">
    <property type="entry name" value="COMPLEMNTC1Q"/>
</dbReference>
<dbReference type="SMART" id="SM00110">
    <property type="entry name" value="C1Q"/>
    <property type="match status" value="1"/>
</dbReference>
<dbReference type="AlphaFoldDB" id="A0A671UDL3"/>
<dbReference type="OMA" id="NIYMVLK"/>
<dbReference type="InterPro" id="IPR001073">
    <property type="entry name" value="C1q_dom"/>
</dbReference>
<evidence type="ECO:0000256" key="2">
    <source>
        <dbReference type="ARBA" id="ARBA00022525"/>
    </source>
</evidence>
<dbReference type="InParanoid" id="A0A671UDL3"/>
<feature type="chain" id="PRO_5025663231" evidence="5">
    <location>
        <begin position="22"/>
        <end position="263"/>
    </location>
</feature>
<dbReference type="PANTHER" id="PTHR22923:SF102">
    <property type="entry name" value="CEREBELLIN 13-RELATED"/>
    <property type="match status" value="1"/>
</dbReference>
<keyword evidence="2" id="KW-0964">Secreted</keyword>
<dbReference type="GO" id="GO:0005576">
    <property type="term" value="C:extracellular region"/>
    <property type="evidence" value="ECO:0007669"/>
    <property type="project" value="UniProtKB-SubCell"/>
</dbReference>
<reference evidence="7" key="2">
    <citation type="submission" date="2025-08" db="UniProtKB">
        <authorList>
            <consortium name="Ensembl"/>
        </authorList>
    </citation>
    <scope>IDENTIFICATION</scope>
</reference>
<proteinExistence type="predicted"/>
<evidence type="ECO:0000256" key="1">
    <source>
        <dbReference type="ARBA" id="ARBA00004613"/>
    </source>
</evidence>
<feature type="domain" description="C1q" evidence="6">
    <location>
        <begin position="126"/>
        <end position="263"/>
    </location>
</feature>
<dbReference type="Ensembl" id="ENSSAUT00010012740.1">
    <property type="protein sequence ID" value="ENSSAUP00010011973.1"/>
    <property type="gene ID" value="ENSSAUG00010005741.1"/>
</dbReference>
<dbReference type="PROSITE" id="PS50871">
    <property type="entry name" value="C1Q"/>
    <property type="match status" value="1"/>
</dbReference>
<reference evidence="7" key="3">
    <citation type="submission" date="2025-09" db="UniProtKB">
        <authorList>
            <consortium name="Ensembl"/>
        </authorList>
    </citation>
    <scope>IDENTIFICATION</scope>
</reference>
<keyword evidence="4" id="KW-0175">Coiled coil</keyword>
<evidence type="ECO:0000256" key="5">
    <source>
        <dbReference type="SAM" id="SignalP"/>
    </source>
</evidence>
<protein>
    <submittedName>
        <fullName evidence="7">Complement C1q-like protein 2</fullName>
    </submittedName>
</protein>
<name>A0A671UDL3_SPAAU</name>
<dbReference type="Gene3D" id="2.60.120.40">
    <property type="match status" value="1"/>
</dbReference>
<evidence type="ECO:0000256" key="4">
    <source>
        <dbReference type="SAM" id="Coils"/>
    </source>
</evidence>
<dbReference type="RefSeq" id="XP_030286425.1">
    <property type="nucleotide sequence ID" value="XM_030430565.1"/>
</dbReference>
<dbReference type="OrthoDB" id="10070467at2759"/>
<dbReference type="PANTHER" id="PTHR22923">
    <property type="entry name" value="CEREBELLIN-RELATED"/>
    <property type="match status" value="1"/>
</dbReference>
<dbReference type="InterPro" id="IPR050822">
    <property type="entry name" value="Cerebellin_Synaptic_Org"/>
</dbReference>
<evidence type="ECO:0000256" key="3">
    <source>
        <dbReference type="ARBA" id="ARBA00022729"/>
    </source>
</evidence>
<comment type="subcellular location">
    <subcellularLocation>
        <location evidence="1">Secreted</location>
    </subcellularLocation>
</comment>
<gene>
    <name evidence="7" type="primary">LOC115589583</name>
</gene>
<evidence type="ECO:0000313" key="8">
    <source>
        <dbReference type="Proteomes" id="UP000472265"/>
    </source>
</evidence>
<feature type="coiled-coil region" evidence="4">
    <location>
        <begin position="80"/>
        <end position="124"/>
    </location>
</feature>
<feature type="signal peptide" evidence="5">
    <location>
        <begin position="1"/>
        <end position="21"/>
    </location>
</feature>
<accession>A0A671UDL3</accession>
<organism evidence="7 8">
    <name type="scientific">Sparus aurata</name>
    <name type="common">Gilthead sea bream</name>
    <dbReference type="NCBI Taxonomy" id="8175"/>
    <lineage>
        <taxon>Eukaryota</taxon>
        <taxon>Metazoa</taxon>
        <taxon>Chordata</taxon>
        <taxon>Craniata</taxon>
        <taxon>Vertebrata</taxon>
        <taxon>Euteleostomi</taxon>
        <taxon>Actinopterygii</taxon>
        <taxon>Neopterygii</taxon>
        <taxon>Teleostei</taxon>
        <taxon>Neoteleostei</taxon>
        <taxon>Acanthomorphata</taxon>
        <taxon>Eupercaria</taxon>
        <taxon>Spariformes</taxon>
        <taxon>Sparidae</taxon>
        <taxon>Sparus</taxon>
    </lineage>
</organism>
<sequence>MENISVLMVVCLLAGLSECLAGENGNQTQVTEVTNEDVAETSIENDAIHNLNQGFEAPAVLASNSTGTQSRCEPPIYTVLKQLGALEERLSATVRALEETNKKLEASEKKLSALNSTVTELSAEDKGWPRVAFSAALPIDGTIGPADVLYSLVYKNVLSNIGGHYNAHTGYFTAPVRGVYYFSFTSFWWGANPGSCGGSLYKNGNKIVSWYVTNSNHASSGSNSAVLQLQVGDNVNVRLWNNRRISDNTNKYSSFSGFLLFPV</sequence>
<evidence type="ECO:0000313" key="7">
    <source>
        <dbReference type="Ensembl" id="ENSSAUP00010011973.1"/>
    </source>
</evidence>
<evidence type="ECO:0000259" key="6">
    <source>
        <dbReference type="PROSITE" id="PS50871"/>
    </source>
</evidence>
<dbReference type="GeneTree" id="ENSGT00940000163520"/>
<dbReference type="InterPro" id="IPR008983">
    <property type="entry name" value="Tumour_necrosis_fac-like_dom"/>
</dbReference>